<dbReference type="OrthoDB" id="5476914at2"/>
<keyword evidence="3" id="KW-0597">Phosphoprotein</keyword>
<dbReference type="Pfam" id="PF00550">
    <property type="entry name" value="PP-binding"/>
    <property type="match status" value="3"/>
</dbReference>
<dbReference type="InterPro" id="IPR010071">
    <property type="entry name" value="AA_adenyl_dom"/>
</dbReference>
<name>A0A372FYK4_9ACTN</name>
<dbReference type="Gene3D" id="3.40.50.1820">
    <property type="entry name" value="alpha/beta hydrolase"/>
    <property type="match status" value="1"/>
</dbReference>
<proteinExistence type="predicted"/>
<dbReference type="InterPro" id="IPR009081">
    <property type="entry name" value="PP-bd_ACP"/>
</dbReference>
<dbReference type="FunFam" id="2.30.38.10:FF:000001">
    <property type="entry name" value="Non-ribosomal peptide synthetase PvdI"/>
    <property type="match status" value="3"/>
</dbReference>
<dbReference type="InterPro" id="IPR001242">
    <property type="entry name" value="Condensation_dom"/>
</dbReference>
<feature type="domain" description="Carrier" evidence="5">
    <location>
        <begin position="3133"/>
        <end position="3208"/>
    </location>
</feature>
<dbReference type="Pfam" id="PF00501">
    <property type="entry name" value="AMP-binding"/>
    <property type="match status" value="3"/>
</dbReference>
<dbReference type="GO" id="GO:0072330">
    <property type="term" value="P:monocarboxylic acid biosynthetic process"/>
    <property type="evidence" value="ECO:0007669"/>
    <property type="project" value="UniProtKB-ARBA"/>
</dbReference>
<dbReference type="CDD" id="cd19531">
    <property type="entry name" value="LCL_NRPS-like"/>
    <property type="match status" value="2"/>
</dbReference>
<sequence length="3475" mass="372231">MSDTLAERLAQLSPERRRLLLERLGRGDARPTGISRAPRDEALPLSFAQERLYFLWRLAPASAAYHAPVAVRLTGRVDVAALGTALSAVVDRHEVLRTRYVDGAQGPEQVVDPASPVPLPVVDVPAGAGAQAALRELIGAETLRPFDLAEGPVLRATLFRRTPEEHVLLLVMHHIACDGWSLPIMWRELSAVYRDGVAAAERLPALPVQVADVAWWQRRRQADGGYEPGLRHWQERLTDVPVLDLPVARPRPATPTFAGDRVPVRLDVPVADGLRELGRATGCTPFVVLLAAFQVLLSRLSGQPDIAVGTPVAGRDSEAVAGLVGFFANTVVLRGDLSGDPTFTELLARVRGVVLDGLAHQDVPFDQVVERINPARDASATPLFQVMFTTDGDAAGANDAWDLGDVDVEPYSGAAQGAQVDLTLGLRESPEGLTGELEYSVDLFDADAAERIVEHLEQLLTGIAEAPDRPIGDYRLSTSHERRLVRDWNSTRLSYSPSISVEQHFEAYADATPDAPALVWDGRTLDYAGVEERANRIANLLRGHGVGIDDRVAICVGRGHDTVVAPLAVLKADAAFLPVDPEQPAARIAVLLDDATPTVVLCDATTAPDLPAGPWRLIRLDDPATLADVSAVRPSRTAPPSALAYVIHTSGSTGTPKGVMVTRGGTANLRAAWTTWDPGPLRRWMTIASSAFDVFVGDVVRSLAFGSCLVLGPRSLARDPQALVDALAAERVDAFDTVPAVLTAITAHLTESGRRLPELKLLMVGADSFAVSDYTAALAVLPDGVRIVNAWGATETSIDSTMFAARPGVSTASGIVPVGSPVANTAVHVLDERLRPVPVGVVGDLYVGGHGVTRGYLNRPGLTADRFLPDPYGSDSGSRLYRTGDRGRWLADGVVEFIGRSDDQVQIRGHRVEPGEIEAVLRGHHAVSEACVVAVRDGVSHHRLVAYVVAANGTAPTGGDLRAYLDERLPAQLRVSAFVPIDRLPRTLSGKVDKSRLPAVTPEDGAVDRVAPRDDTERAVAQVWRQVLGRAEPIGVHDDFFEIGGHSLLATRVVFGLRQALGIELPVQAVFDAPTVASMAARLATSAHTAGPAPAPVPRLPGGMPLSYAQERLYFLWQYAPESPAYNMPVAVRLHGALDADALAGALGDVVARHEILRTHYVATDDGPMQVVDAPYRVELPMVTVTGLADDLVTRVLHDEWARPFDLGSGPVLRGCLLRVGEDDHVLLVVLHHIAYDGWSHQVVWREVTECYRARRAGTAPDLDPVTLHYADFAWWQRERRDSGRYEEALGYWQRQLADLPVLRLPLDRPRPATPSFAADRVRLEVPAETVRRLRDLSAARGVTPFMVLLTAFQVLLARVSGQRDIAVGTPVTGRDHPELADVVGFLVNSVVVRTELGDGPHGPTFAELLDRVRGTVLGALSHAEVPFDQVVERLNPVRDQSMSPLFQVMFTLAGAEDEPTGLAEVEVRTQDLALSSLQFDLALMMHLVDDRLTGEVYFATDLFDHTTVELLADRLVRLVGNLVAESTAPVCAVEILAERERRELLSTWAGSAGTAPTLTLPELFEAQVAATPSAPAVEADGGTLRYAELNERANRLARALVALGVGPERTVALALPRSIDLIVAIVAVAKTGAAYLAVDLTYPAERLAFLLDDSAPTVVLTSRAGLAVAPVAGASATVVLEEIDLTAASPANLSDTDRLGPLRVTDAAYVIYTSGSTGVPKGVEVTHSGLAGLLANQIARHDARPGARVSQLVSPSFDVMVAEVSMALLAGGCLVVSPTTVAGEELHAYLAEHRISHAHIPPSVLATVPQRDLPHLRTIITGGEGCPPDVAAYWSTGRRMVIAYGPTEATIDVSSRVYGADSLPDPQSVRADIGRPIEGARVYVLDEGLRLVAPGAAGELYVAGPGLARGYRGRPGLTASRFVADPYGPPGSRMYRTGDLVRWRPDGGLSFLGRADEQVKVRGFRVELGEIEAVLAAGPGVGQVAVVVREDRPGDQRLVGYVCAADGARVDVEELRASAAERLPGFLVPSAIVRLAALPLTPNGKLDRAALPAPTRNIGGSRRPVGPRESVLCGLFAEVLGVDRVGVDDGFFDLGGHSLLATRLVSRVRSVLGTELTIRALFENPTVAALAKAIDPTVTARPAVRAVPRGERIPLSFGQQRLWFLDRMDGTDTGARNTPIALRLAGPLDADALAAAVADLVARHEPLRTVFGEEGGVPFQTVLPPTRPPMPVRDITEADLADALASATAQGFDLAAQIPLRAQVFRIDPELHVLLLVMHHIAVDGASLAPLSRDLADAYSLRRRGRAPQWSPLPVQYADYAVWQREILGDDGDRDSEVNRQLDYWRANLAGSPEELSLPTDRARPPVASYAGDTVALRLDADQHDGLLRLARDRRLSLFMVVQAGLAALLSRMGAGADIPIGTPSAGRGDPALEAMVGYFVNTLVLRTDVGGDPTFAELLDRVRDTDLAAYDHQDVPFERVVEAVSPTRSLARFPLFQVLLAFQNNASAAFDFAGLQVSHEAVRHGVSEYDLTLDVFEDHGPDGSPAGLRGYLEYSTDLFDEPSVAALAERLVRLLSAAATDPHLPVSELEVMSADERRALTVDWMGSVRPAPPVRLIDLLAEQVAATGDEVAVVHDDTRMTFAELDGRANRLARLLVDRGVGPERVVALAVPRSAEMVVALFAVLKAGGAYLPLDLEHPADRLAFMLADAAPVVVLGTAAGLAALPPLTTPVVQLDDETVRTELAALSDAELADPERLAPLRPENPAYVIYTSGSTGRPKAVVIEHRGMVNLYWSHRNTFFRPEVAAAGGGRLRIGFTAPLTFDTSWDSLLWMLDGHELHVINDFVRRDAEAFVDYIDRQRIGFVDLTPSFMQQLVAAGMFADGRHHPTVLMVGGEAVTETLWNAMRATPNTASYNFYGQTECSNDTASYRVADGDVPLIGKPILNSRLYVLDEALRMVAPGAAGELYVAGAGLGRGYWGRAGLTATRFVADPFGPPGSRMYRTGDVVRWGLDGNLSFVGRADDQVKVRGFRVELGEIEAVLAADPAVGQVAVVVREDRPGDQRLVAYVCPVAGGRVDLAALRAQAGEQLPGFMVPSALVPMDSLPLTPNGKLDRAALPVPESTGGAGGRGPVGPRETVLCGLFAEVLGLDSVGVDDGFFDLGGHSLLATRLVSRVRTALGVELTIRALFENPTVASLASAVESGVAADPFDVLMPMRVHGDGEPLFCVHPVGGLSWCYSGLLRQAGIDRPIYGLQARGADGGEVLAGSVEEMADDYLAEIRRVQPRGPYHLLGWSFGGLVAHAMATRLQADGERVAVLTLIDSYPAMDVEDVRVETVAQARALLFDALGRPGSAGDHDPASGDGAQADPDDELLDAKTVEALTGVVLNNARLMDAFTPRRFHGDVQLFVATQTWDHRLDPATVWQAYVDGRVDVLPVDCEHDRMTQAPALDTIGPALADRLRHAHGHEIPTA</sequence>
<dbReference type="InterPro" id="IPR020845">
    <property type="entry name" value="AMP-binding_CS"/>
</dbReference>
<dbReference type="EMBL" id="QVFU01000013">
    <property type="protein sequence ID" value="RFS45803.1"/>
    <property type="molecule type" value="Genomic_DNA"/>
</dbReference>
<feature type="region of interest" description="Disordered" evidence="4">
    <location>
        <begin position="3354"/>
        <end position="3373"/>
    </location>
</feature>
<dbReference type="InterPro" id="IPR020802">
    <property type="entry name" value="TesA-like"/>
</dbReference>
<dbReference type="SUPFAM" id="SSF47336">
    <property type="entry name" value="ACP-like"/>
    <property type="match status" value="3"/>
</dbReference>
<dbReference type="NCBIfam" id="TIGR01733">
    <property type="entry name" value="AA-adenyl-dom"/>
    <property type="match status" value="3"/>
</dbReference>
<dbReference type="FunFam" id="3.40.50.12780:FF:000012">
    <property type="entry name" value="Non-ribosomal peptide synthetase"/>
    <property type="match status" value="1"/>
</dbReference>
<dbReference type="Gene3D" id="3.30.559.30">
    <property type="entry name" value="Nonribosomal peptide synthetase, condensation domain"/>
    <property type="match status" value="3"/>
</dbReference>
<dbReference type="NCBIfam" id="NF003417">
    <property type="entry name" value="PRK04813.1"/>
    <property type="match status" value="3"/>
</dbReference>
<dbReference type="CDD" id="cd05930">
    <property type="entry name" value="A_NRPS"/>
    <property type="match status" value="2"/>
</dbReference>
<dbReference type="GO" id="GO:0031177">
    <property type="term" value="F:phosphopantetheine binding"/>
    <property type="evidence" value="ECO:0007669"/>
    <property type="project" value="InterPro"/>
</dbReference>
<keyword evidence="2" id="KW-0596">Phosphopantetheine</keyword>
<dbReference type="SMART" id="SM00824">
    <property type="entry name" value="PKS_TE"/>
    <property type="match status" value="1"/>
</dbReference>
<dbReference type="FunFam" id="3.40.50.980:FF:000001">
    <property type="entry name" value="Non-ribosomal peptide synthetase"/>
    <property type="match status" value="3"/>
</dbReference>
<dbReference type="GO" id="GO:0044550">
    <property type="term" value="P:secondary metabolite biosynthetic process"/>
    <property type="evidence" value="ECO:0007669"/>
    <property type="project" value="UniProtKB-ARBA"/>
</dbReference>
<dbReference type="PANTHER" id="PTHR45527">
    <property type="entry name" value="NONRIBOSOMAL PEPTIDE SYNTHETASE"/>
    <property type="match status" value="1"/>
</dbReference>
<reference evidence="6 7" key="1">
    <citation type="submission" date="2018-08" db="EMBL/GenBank/DDBJ databases">
        <title>Verrucosispora craniellae sp. nov., isolated from a marine sponge in the South China Sea.</title>
        <authorList>
            <person name="Li L."/>
            <person name="Lin H.W."/>
        </authorList>
    </citation>
    <scope>NUCLEOTIDE SEQUENCE [LARGE SCALE GENOMIC DNA]</scope>
    <source>
        <strain evidence="6 7">LHW63014</strain>
    </source>
</reference>
<dbReference type="GO" id="GO:0008610">
    <property type="term" value="P:lipid biosynthetic process"/>
    <property type="evidence" value="ECO:0007669"/>
    <property type="project" value="UniProtKB-ARBA"/>
</dbReference>
<dbReference type="SUPFAM" id="SSF56801">
    <property type="entry name" value="Acetyl-CoA synthetase-like"/>
    <property type="match status" value="3"/>
</dbReference>
<keyword evidence="7" id="KW-1185">Reference proteome</keyword>
<dbReference type="PROSITE" id="PS00455">
    <property type="entry name" value="AMP_BINDING"/>
    <property type="match status" value="3"/>
</dbReference>
<evidence type="ECO:0000313" key="7">
    <source>
        <dbReference type="Proteomes" id="UP000262621"/>
    </source>
</evidence>
<dbReference type="PROSITE" id="PS50075">
    <property type="entry name" value="CARRIER"/>
    <property type="match status" value="3"/>
</dbReference>
<dbReference type="SMART" id="SM00823">
    <property type="entry name" value="PKS_PP"/>
    <property type="match status" value="3"/>
</dbReference>
<dbReference type="Gene3D" id="2.30.38.10">
    <property type="entry name" value="Luciferase, Domain 3"/>
    <property type="match status" value="2"/>
</dbReference>
<evidence type="ECO:0000256" key="3">
    <source>
        <dbReference type="ARBA" id="ARBA00022553"/>
    </source>
</evidence>
<dbReference type="RefSeq" id="WP_117228494.1">
    <property type="nucleotide sequence ID" value="NZ_CP061725.1"/>
</dbReference>
<dbReference type="InterPro" id="IPR020806">
    <property type="entry name" value="PKS_PP-bd"/>
</dbReference>
<organism evidence="6 7">
    <name type="scientific">Micromonospora craniellae</name>
    <dbReference type="NCBI Taxonomy" id="2294034"/>
    <lineage>
        <taxon>Bacteria</taxon>
        <taxon>Bacillati</taxon>
        <taxon>Actinomycetota</taxon>
        <taxon>Actinomycetes</taxon>
        <taxon>Micromonosporales</taxon>
        <taxon>Micromonosporaceae</taxon>
        <taxon>Micromonospora</taxon>
    </lineage>
</organism>
<dbReference type="InterPro" id="IPR023213">
    <property type="entry name" value="CAT-like_dom_sf"/>
</dbReference>
<dbReference type="SUPFAM" id="SSF52777">
    <property type="entry name" value="CoA-dependent acyltransferases"/>
    <property type="match status" value="6"/>
</dbReference>
<dbReference type="Gene3D" id="3.30.559.10">
    <property type="entry name" value="Chloramphenicol acetyltransferase-like domain"/>
    <property type="match status" value="3"/>
</dbReference>
<dbReference type="Pfam" id="PF00975">
    <property type="entry name" value="Thioesterase"/>
    <property type="match status" value="1"/>
</dbReference>
<dbReference type="InterPro" id="IPR029058">
    <property type="entry name" value="AB_hydrolase_fold"/>
</dbReference>
<dbReference type="Gene3D" id="3.40.50.980">
    <property type="match status" value="4"/>
</dbReference>
<dbReference type="InterPro" id="IPR006162">
    <property type="entry name" value="Ppantetheine_attach_site"/>
</dbReference>
<dbReference type="Proteomes" id="UP000262621">
    <property type="component" value="Unassembled WGS sequence"/>
</dbReference>
<gene>
    <name evidence="6" type="ORF">D0Q02_14420</name>
</gene>
<dbReference type="GO" id="GO:0043041">
    <property type="term" value="P:amino acid activation for nonribosomal peptide biosynthetic process"/>
    <property type="evidence" value="ECO:0007669"/>
    <property type="project" value="TreeGrafter"/>
</dbReference>
<dbReference type="Gene3D" id="1.10.1200.10">
    <property type="entry name" value="ACP-like"/>
    <property type="match status" value="2"/>
</dbReference>
<dbReference type="GO" id="GO:0003824">
    <property type="term" value="F:catalytic activity"/>
    <property type="evidence" value="ECO:0007669"/>
    <property type="project" value="InterPro"/>
</dbReference>
<dbReference type="Pfam" id="PF13193">
    <property type="entry name" value="AMP-binding_C"/>
    <property type="match status" value="3"/>
</dbReference>
<dbReference type="PROSITE" id="PS00012">
    <property type="entry name" value="PHOSPHOPANTETHEINE"/>
    <property type="match status" value="3"/>
</dbReference>
<dbReference type="SUPFAM" id="SSF53474">
    <property type="entry name" value="alpha/beta-Hydrolases"/>
    <property type="match status" value="1"/>
</dbReference>
<dbReference type="FunFam" id="1.10.1200.10:FF:000016">
    <property type="entry name" value="Non-ribosomal peptide synthase"/>
    <property type="match status" value="3"/>
</dbReference>
<dbReference type="Gene3D" id="3.40.50.12780">
    <property type="entry name" value="N-terminal domain of ligase-like"/>
    <property type="match status" value="1"/>
</dbReference>
<evidence type="ECO:0000313" key="6">
    <source>
        <dbReference type="EMBL" id="RFS45803.1"/>
    </source>
</evidence>
<dbReference type="FunFam" id="3.30.300.30:FF:000010">
    <property type="entry name" value="Enterobactin synthetase component F"/>
    <property type="match status" value="2"/>
</dbReference>
<comment type="cofactor">
    <cofactor evidence="1">
        <name>pantetheine 4'-phosphate</name>
        <dbReference type="ChEBI" id="CHEBI:47942"/>
    </cofactor>
</comment>
<evidence type="ECO:0000256" key="2">
    <source>
        <dbReference type="ARBA" id="ARBA00022450"/>
    </source>
</evidence>
<dbReference type="Pfam" id="PF00668">
    <property type="entry name" value="Condensation"/>
    <property type="match status" value="3"/>
</dbReference>
<protein>
    <submittedName>
        <fullName evidence="6">Amino acid adenylation domain-containing protein</fullName>
    </submittedName>
</protein>
<dbReference type="GO" id="GO:0005829">
    <property type="term" value="C:cytosol"/>
    <property type="evidence" value="ECO:0007669"/>
    <property type="project" value="TreeGrafter"/>
</dbReference>
<dbReference type="CDD" id="cd19540">
    <property type="entry name" value="LCL_NRPS-like"/>
    <property type="match status" value="1"/>
</dbReference>
<dbReference type="InterPro" id="IPR036736">
    <property type="entry name" value="ACP-like_sf"/>
</dbReference>
<feature type="domain" description="Carrier" evidence="5">
    <location>
        <begin position="1011"/>
        <end position="1087"/>
    </location>
</feature>
<comment type="caution">
    <text evidence="6">The sequence shown here is derived from an EMBL/GenBank/DDBJ whole genome shotgun (WGS) entry which is preliminary data.</text>
</comment>
<dbReference type="InterPro" id="IPR001031">
    <property type="entry name" value="Thioesterase"/>
</dbReference>
<evidence type="ECO:0000256" key="1">
    <source>
        <dbReference type="ARBA" id="ARBA00001957"/>
    </source>
</evidence>
<dbReference type="Gene3D" id="3.30.300.30">
    <property type="match status" value="3"/>
</dbReference>
<evidence type="ECO:0000256" key="4">
    <source>
        <dbReference type="SAM" id="MobiDB-lite"/>
    </source>
</evidence>
<dbReference type="InterPro" id="IPR000873">
    <property type="entry name" value="AMP-dep_synth/lig_dom"/>
</dbReference>
<dbReference type="FunFam" id="3.30.559.30:FF:000001">
    <property type="entry name" value="Non-ribosomal peptide synthetase"/>
    <property type="match status" value="1"/>
</dbReference>
<dbReference type="InterPro" id="IPR025110">
    <property type="entry name" value="AMP-bd_C"/>
</dbReference>
<accession>A0A372FYK4</accession>
<dbReference type="InterPro" id="IPR042099">
    <property type="entry name" value="ANL_N_sf"/>
</dbReference>
<evidence type="ECO:0000259" key="5">
    <source>
        <dbReference type="PROSITE" id="PS50075"/>
    </source>
</evidence>
<dbReference type="PANTHER" id="PTHR45527:SF1">
    <property type="entry name" value="FATTY ACID SYNTHASE"/>
    <property type="match status" value="1"/>
</dbReference>
<feature type="domain" description="Carrier" evidence="5">
    <location>
        <begin position="2064"/>
        <end position="2139"/>
    </location>
</feature>
<dbReference type="InterPro" id="IPR045851">
    <property type="entry name" value="AMP-bd_C_sf"/>
</dbReference>